<proteinExistence type="predicted"/>
<dbReference type="Gene3D" id="1.10.10.10">
    <property type="entry name" value="Winged helix-like DNA-binding domain superfamily/Winged helix DNA-binding domain"/>
    <property type="match status" value="1"/>
</dbReference>
<dbReference type="InterPro" id="IPR036388">
    <property type="entry name" value="WH-like_DNA-bd_sf"/>
</dbReference>
<dbReference type="InterPro" id="IPR010861">
    <property type="entry name" value="DUF1492"/>
</dbReference>
<name>A0A8S5LDJ8_9CAUD</name>
<protein>
    <submittedName>
        <fullName evidence="2">Uncharacterized protein</fullName>
    </submittedName>
</protein>
<dbReference type="Pfam" id="PF07374">
    <property type="entry name" value="DUF1492"/>
    <property type="match status" value="1"/>
</dbReference>
<keyword evidence="1" id="KW-0175">Coiled coil</keyword>
<evidence type="ECO:0000313" key="2">
    <source>
        <dbReference type="EMBL" id="DAD67931.1"/>
    </source>
</evidence>
<sequence>MYLSERGDRVQRTIEKELKKLKFKNVKIQSLHCEIINLRSGIMKGQTFDSMPKSQNNDNRTEEMNIKAIDRIAELYQEIEREYKEQEELVRAIEELEEPIENIVMRLLYIDGLSWSQVERRLNCSPATIQRARDKSLVKLSKMFDNNDSK</sequence>
<dbReference type="InterPro" id="IPR013324">
    <property type="entry name" value="RNA_pol_sigma_r3/r4-like"/>
</dbReference>
<organism evidence="2">
    <name type="scientific">Siphoviridae sp. ctNqI2</name>
    <dbReference type="NCBI Taxonomy" id="2823576"/>
    <lineage>
        <taxon>Viruses</taxon>
        <taxon>Duplodnaviria</taxon>
        <taxon>Heunggongvirae</taxon>
        <taxon>Uroviricota</taxon>
        <taxon>Caudoviricetes</taxon>
    </lineage>
</organism>
<dbReference type="EMBL" id="BK014689">
    <property type="protein sequence ID" value="DAD67931.1"/>
    <property type="molecule type" value="Genomic_DNA"/>
</dbReference>
<evidence type="ECO:0000256" key="1">
    <source>
        <dbReference type="SAM" id="Coils"/>
    </source>
</evidence>
<feature type="coiled-coil region" evidence="1">
    <location>
        <begin position="69"/>
        <end position="96"/>
    </location>
</feature>
<dbReference type="SUPFAM" id="SSF88659">
    <property type="entry name" value="Sigma3 and sigma4 domains of RNA polymerase sigma factors"/>
    <property type="match status" value="1"/>
</dbReference>
<reference evidence="2" key="1">
    <citation type="journal article" date="2021" name="Proc. Natl. Acad. Sci. U.S.A.">
        <title>A Catalog of Tens of Thousands of Viruses from Human Metagenomes Reveals Hidden Associations with Chronic Diseases.</title>
        <authorList>
            <person name="Tisza M.J."/>
            <person name="Buck C.B."/>
        </authorList>
    </citation>
    <scope>NUCLEOTIDE SEQUENCE</scope>
    <source>
        <strain evidence="2">CtNqI2</strain>
    </source>
</reference>
<accession>A0A8S5LDJ8</accession>